<organism evidence="9 10">
    <name type="scientific">Anolis carolinensis</name>
    <name type="common">Green anole</name>
    <name type="synonym">American chameleon</name>
    <dbReference type="NCBI Taxonomy" id="28377"/>
    <lineage>
        <taxon>Eukaryota</taxon>
        <taxon>Metazoa</taxon>
        <taxon>Chordata</taxon>
        <taxon>Craniata</taxon>
        <taxon>Vertebrata</taxon>
        <taxon>Euteleostomi</taxon>
        <taxon>Lepidosauria</taxon>
        <taxon>Squamata</taxon>
        <taxon>Bifurcata</taxon>
        <taxon>Unidentata</taxon>
        <taxon>Episquamata</taxon>
        <taxon>Toxicofera</taxon>
        <taxon>Iguania</taxon>
        <taxon>Dactyloidae</taxon>
        <taxon>Anolis</taxon>
    </lineage>
</organism>
<dbReference type="Pfam" id="PF01403">
    <property type="entry name" value="Sema"/>
    <property type="match status" value="1"/>
</dbReference>
<dbReference type="Proteomes" id="UP000001646">
    <property type="component" value="Unplaced"/>
</dbReference>
<dbReference type="Ensembl" id="ENSACAT00000047903.1">
    <property type="protein sequence ID" value="ENSACAP00000030019.1"/>
    <property type="gene ID" value="ENSACAG00000006206.4"/>
</dbReference>
<dbReference type="InterPro" id="IPR015943">
    <property type="entry name" value="WD40/YVTN_repeat-like_dom_sf"/>
</dbReference>
<dbReference type="InterPro" id="IPR001627">
    <property type="entry name" value="Semap_dom"/>
</dbReference>
<comment type="similarity">
    <text evidence="1">Belongs to the semaphorin family.</text>
</comment>
<keyword evidence="2" id="KW-0325">Glycoprotein</keyword>
<dbReference type="PANTHER" id="PTHR11036:SF16">
    <property type="entry name" value="SEMAPHORIN-4C"/>
    <property type="match status" value="1"/>
</dbReference>
<feature type="domain" description="Ig-like" evidence="7">
    <location>
        <begin position="400"/>
        <end position="487"/>
    </location>
</feature>
<reference evidence="9" key="2">
    <citation type="submission" date="2025-08" db="UniProtKB">
        <authorList>
            <consortium name="Ensembl"/>
        </authorList>
    </citation>
    <scope>IDENTIFICATION</scope>
</reference>
<evidence type="ECO:0000256" key="1">
    <source>
        <dbReference type="ARBA" id="ARBA00009492"/>
    </source>
</evidence>
<reference evidence="9" key="3">
    <citation type="submission" date="2025-09" db="UniProtKB">
        <authorList>
            <consortium name="Ensembl"/>
        </authorList>
    </citation>
    <scope>IDENTIFICATION</scope>
</reference>
<dbReference type="InterPro" id="IPR003599">
    <property type="entry name" value="Ig_sub"/>
</dbReference>
<dbReference type="PANTHER" id="PTHR11036">
    <property type="entry name" value="SEMAPHORIN"/>
    <property type="match status" value="1"/>
</dbReference>
<dbReference type="SMART" id="SM00630">
    <property type="entry name" value="Sema"/>
    <property type="match status" value="1"/>
</dbReference>
<dbReference type="Bgee" id="ENSACAG00000006206">
    <property type="expression patterns" value="Expressed in hemipenis and 11 other cell types or tissues"/>
</dbReference>
<evidence type="ECO:0000256" key="3">
    <source>
        <dbReference type="PROSITE-ProRule" id="PRU00352"/>
    </source>
</evidence>
<dbReference type="InterPro" id="IPR036352">
    <property type="entry name" value="Semap_dom_sf"/>
</dbReference>
<feature type="signal peptide" evidence="6">
    <location>
        <begin position="1"/>
        <end position="24"/>
    </location>
</feature>
<keyword evidence="5" id="KW-0472">Membrane</keyword>
<feature type="chain" id="PRO_5032743241" evidence="6">
    <location>
        <begin position="25"/>
        <end position="680"/>
    </location>
</feature>
<dbReference type="SUPFAM" id="SSF101912">
    <property type="entry name" value="Sema domain"/>
    <property type="match status" value="1"/>
</dbReference>
<keyword evidence="5" id="KW-0812">Transmembrane</keyword>
<dbReference type="InterPro" id="IPR036179">
    <property type="entry name" value="Ig-like_dom_sf"/>
</dbReference>
<gene>
    <name evidence="9" type="primary">SEMA4C</name>
</gene>
<evidence type="ECO:0000256" key="2">
    <source>
        <dbReference type="ARBA" id="ARBA00023180"/>
    </source>
</evidence>
<dbReference type="InterPro" id="IPR027231">
    <property type="entry name" value="Semaphorin"/>
</dbReference>
<keyword evidence="10" id="KW-1185">Reference proteome</keyword>
<sequence>MAGILTLKSLFSFCFLLLHPFNVAFLSLAELKDVMRHFSSVGVSNYTTLTLADSDGLLYIGAREAIFALSTSNMELQDMILWEAPAEKKTECIQKGKSNQTDCFNYIRLLQPYNSSHMYTCGTYAFQPKCAYIDVATFSLDRQSFEDGKGKCPYDPAKGHTGLIVEEELYSATLYNFLGTEPVILRNLGPQYSVKTEHLSTWLNEPHFVGSAFVQESKGSDNGDDDKVYFLFSERAVEYDCDIDQVVARVARVCKVTVGGARTLQKRWTTFLKARLLCSIPEQQLHFTRMQGSFTLNGDHWGDVDVSAVCQYEILDVQKVFDGPYKEYSEIAQKWIRYSDKEIVPRPGAVSRRSGSSQYCPREQEVGLFLLFCYYFGRMDAGVVKTPRDSLCRPLRATRPGTKVVAKNVTVMVGTDLVLPCRLTSNLAKALWTFNGQELPEEQTSVLYDAHLQALIILGVSMRHGGKYRCVQLEELNELMSENYVVTVVSGSATSLEARAPLENLGLVWMVVIALSAVCLVLLLVVLSLRRRLKEELEKGSKTIESTLVYPIEMPKEAKSPTFIPSTTSDSDEKLWDPASYYYSDGSLKIVPGHAVCQNGGTTPSPTANGIPGQPLQSPPLHSPNRINLGNIRGSSSNGYIRLNLGAEERPDYSDLAEELRRKLKQRQALPDSNPEESSV</sequence>
<dbReference type="FunFam" id="2.60.40.10:FF:001170">
    <property type="entry name" value="Sema domain, immunoglobulin domain (Ig), short basic domain, secreted, (Semaphorin) 3F"/>
    <property type="match status" value="1"/>
</dbReference>
<feature type="transmembrane region" description="Helical" evidence="5">
    <location>
        <begin position="507"/>
        <end position="529"/>
    </location>
</feature>
<dbReference type="SUPFAM" id="SSF48726">
    <property type="entry name" value="Immunoglobulin"/>
    <property type="match status" value="1"/>
</dbReference>
<evidence type="ECO:0000313" key="10">
    <source>
        <dbReference type="Proteomes" id="UP000001646"/>
    </source>
</evidence>
<evidence type="ECO:0000256" key="5">
    <source>
        <dbReference type="SAM" id="Phobius"/>
    </source>
</evidence>
<evidence type="ECO:0000313" key="9">
    <source>
        <dbReference type="Ensembl" id="ENSACAP00000030019.1"/>
    </source>
</evidence>
<evidence type="ECO:0000259" key="8">
    <source>
        <dbReference type="PROSITE" id="PS51004"/>
    </source>
</evidence>
<dbReference type="Gene3D" id="2.130.10.10">
    <property type="entry name" value="YVTN repeat-like/Quinoprotein amine dehydrogenase"/>
    <property type="match status" value="1"/>
</dbReference>
<evidence type="ECO:0000256" key="4">
    <source>
        <dbReference type="SAM" id="MobiDB-lite"/>
    </source>
</evidence>
<keyword evidence="6" id="KW-0732">Signal</keyword>
<evidence type="ECO:0000256" key="6">
    <source>
        <dbReference type="SAM" id="SignalP"/>
    </source>
</evidence>
<name>A0A803T479_ANOCA</name>
<evidence type="ECO:0000259" key="7">
    <source>
        <dbReference type="PROSITE" id="PS50835"/>
    </source>
</evidence>
<dbReference type="SMART" id="SM00409">
    <property type="entry name" value="IG"/>
    <property type="match status" value="1"/>
</dbReference>
<dbReference type="PROSITE" id="PS51004">
    <property type="entry name" value="SEMA"/>
    <property type="match status" value="1"/>
</dbReference>
<dbReference type="InterPro" id="IPR013783">
    <property type="entry name" value="Ig-like_fold"/>
</dbReference>
<feature type="region of interest" description="Disordered" evidence="4">
    <location>
        <begin position="601"/>
        <end position="624"/>
    </location>
</feature>
<proteinExistence type="inferred from homology"/>
<accession>A0A803T479</accession>
<dbReference type="GeneTree" id="ENSGT00940000159885"/>
<dbReference type="PROSITE" id="PS50835">
    <property type="entry name" value="IG_LIKE"/>
    <property type="match status" value="1"/>
</dbReference>
<dbReference type="Gene3D" id="2.60.40.10">
    <property type="entry name" value="Immunoglobulins"/>
    <property type="match status" value="1"/>
</dbReference>
<reference evidence="9" key="1">
    <citation type="submission" date="2009-12" db="EMBL/GenBank/DDBJ databases">
        <title>The Genome Sequence of Anolis carolinensis (Green Anole Lizard).</title>
        <authorList>
            <consortium name="The Genome Sequencing Platform"/>
            <person name="Di Palma F."/>
            <person name="Alfoldi J."/>
            <person name="Heiman D."/>
            <person name="Young S."/>
            <person name="Grabherr M."/>
            <person name="Johnson J."/>
            <person name="Lander E.S."/>
            <person name="Lindblad-Toh K."/>
        </authorList>
    </citation>
    <scope>NUCLEOTIDE SEQUENCE [LARGE SCALE GENOMIC DNA]</scope>
    <source>
        <strain evidence="9">JBL SC #1</strain>
    </source>
</reference>
<dbReference type="AlphaFoldDB" id="A0A803T479"/>
<protein>
    <submittedName>
        <fullName evidence="9">Semaphorin 4C</fullName>
    </submittedName>
</protein>
<dbReference type="InterPro" id="IPR007110">
    <property type="entry name" value="Ig-like_dom"/>
</dbReference>
<keyword evidence="5" id="KW-1133">Transmembrane helix</keyword>
<feature type="domain" description="Sema" evidence="8">
    <location>
        <begin position="23"/>
        <end position="498"/>
    </location>
</feature>
<comment type="caution">
    <text evidence="3">Lacks conserved residue(s) required for the propagation of feature annotation.</text>
</comment>
<dbReference type="GO" id="GO:0030215">
    <property type="term" value="F:semaphorin receptor binding"/>
    <property type="evidence" value="ECO:0007669"/>
    <property type="project" value="InterPro"/>
</dbReference>